<dbReference type="SUPFAM" id="SSF55874">
    <property type="entry name" value="ATPase domain of HSP90 chaperone/DNA topoisomerase II/histidine kinase"/>
    <property type="match status" value="1"/>
</dbReference>
<keyword evidence="11" id="KW-1185">Reference proteome</keyword>
<dbReference type="SUPFAM" id="SSF47384">
    <property type="entry name" value="Homodimeric domain of signal transducing histidine kinase"/>
    <property type="match status" value="1"/>
</dbReference>
<evidence type="ECO:0000256" key="3">
    <source>
        <dbReference type="ARBA" id="ARBA00022553"/>
    </source>
</evidence>
<evidence type="ECO:0000256" key="4">
    <source>
        <dbReference type="ARBA" id="ARBA00022679"/>
    </source>
</evidence>
<dbReference type="PRINTS" id="PR00344">
    <property type="entry name" value="BCTRLSENSOR"/>
</dbReference>
<dbReference type="CDD" id="cd00082">
    <property type="entry name" value="HisKA"/>
    <property type="match status" value="1"/>
</dbReference>
<name>A0ABT2N5D1_9CYAN</name>
<keyword evidence="4" id="KW-0808">Transferase</keyword>
<dbReference type="InterPro" id="IPR005467">
    <property type="entry name" value="His_kinase_dom"/>
</dbReference>
<dbReference type="InterPro" id="IPR036097">
    <property type="entry name" value="HisK_dim/P_sf"/>
</dbReference>
<dbReference type="Proteomes" id="UP001525961">
    <property type="component" value="Unassembled WGS sequence"/>
</dbReference>
<evidence type="ECO:0000259" key="8">
    <source>
        <dbReference type="PROSITE" id="PS50109"/>
    </source>
</evidence>
<dbReference type="SMART" id="SM00387">
    <property type="entry name" value="HATPase_c"/>
    <property type="match status" value="1"/>
</dbReference>
<comment type="caution">
    <text evidence="10">The sequence shown here is derived from an EMBL/GenBank/DDBJ whole genome shotgun (WGS) entry which is preliminary data.</text>
</comment>
<evidence type="ECO:0000259" key="9">
    <source>
        <dbReference type="PROSITE" id="PS50110"/>
    </source>
</evidence>
<evidence type="ECO:0000256" key="1">
    <source>
        <dbReference type="ARBA" id="ARBA00000085"/>
    </source>
</evidence>
<feature type="domain" description="Histidine kinase" evidence="8">
    <location>
        <begin position="182"/>
        <end position="434"/>
    </location>
</feature>
<dbReference type="InterPro" id="IPR003594">
    <property type="entry name" value="HATPase_dom"/>
</dbReference>
<dbReference type="PROSITE" id="PS50110">
    <property type="entry name" value="RESPONSE_REGULATORY"/>
    <property type="match status" value="2"/>
</dbReference>
<proteinExistence type="predicted"/>
<dbReference type="InterPro" id="IPR036890">
    <property type="entry name" value="HATPase_C_sf"/>
</dbReference>
<feature type="domain" description="Response regulatory" evidence="9">
    <location>
        <begin position="459"/>
        <end position="572"/>
    </location>
</feature>
<dbReference type="InterPro" id="IPR004358">
    <property type="entry name" value="Sig_transdc_His_kin-like_C"/>
</dbReference>
<sequence>MLYPEQDQLTLDSTLADLPSHDFQVPASTLGQVVSHAFQTHPELPGVMIISDEQPPGIISRRKFFEWLSRPYGLEIYLKRPMSVLWNTIQTVEIKSGIYSPPLHLPASCKIHKAVDIALARDPHQAYEPIALVLPDGQVRFLDLHILLVAHSRLFQLANQTIEEKKDAAIAANRAKSQFLANMSHELRTPLNAILGYSEMLQEDAEDMGQQDLSLDLQKIHGAGKHLLGIINDILDLSKIEAGRMELYLEPFDIEPTLQEVVSTIEPLIEKNGNAIAVRFAPELGSMWADLTKVRQNLFNLLSNAAKFTENGTISLEVTRIPNPQPQDSADAVLCAVLAQPTDTGYLTPGVPHSESDWICFKIKDTGIGMTPEQINRLFEAFTQADASTTRKYGGTGLGLAIAKRFCEMMGGDITVTSREGEGSTFTMLLPAQVKTLPNLEQDCSSTADLDALPETAKMVLVIDDDPTVHELMQRFLRKEGWGVAVASTGDRGLELAKELHPDAITLDVMMPHQDGWSVLCALKADPELADIPTIVLTMMDNKPMGMALGASDYMTKPIDRHRLIALLHKYQQRQEESSPETGPVESILIVEDDPATRELLKRVLENHGWKTLVAENGRRGLEAIAAHPPDLILLDLMMPEMDGFEFLNALKQYPLWRSIPVVVMTAKDITPQEYLQLKGSVQTILQKQGLSFDRLCTEIRTMIAEACQHQKVG</sequence>
<keyword evidence="3 7" id="KW-0597">Phosphoprotein</keyword>
<dbReference type="Pfam" id="PF02518">
    <property type="entry name" value="HATPase_c"/>
    <property type="match status" value="1"/>
</dbReference>
<keyword evidence="6" id="KW-0902">Two-component regulatory system</keyword>
<dbReference type="EC" id="2.7.13.3" evidence="2"/>
<comment type="catalytic activity">
    <reaction evidence="1">
        <text>ATP + protein L-histidine = ADP + protein N-phospho-L-histidine.</text>
        <dbReference type="EC" id="2.7.13.3"/>
    </reaction>
</comment>
<evidence type="ECO:0000256" key="2">
    <source>
        <dbReference type="ARBA" id="ARBA00012438"/>
    </source>
</evidence>
<organism evidence="10 11">
    <name type="scientific">Laspinema olomoucense D3b</name>
    <dbReference type="NCBI Taxonomy" id="2953688"/>
    <lineage>
        <taxon>Bacteria</taxon>
        <taxon>Bacillati</taxon>
        <taxon>Cyanobacteriota</taxon>
        <taxon>Cyanophyceae</taxon>
        <taxon>Oscillatoriophycideae</taxon>
        <taxon>Oscillatoriales</taxon>
        <taxon>Laspinemataceae</taxon>
        <taxon>Laspinema</taxon>
        <taxon>Laspinema olomoucense</taxon>
    </lineage>
</organism>
<dbReference type="RefSeq" id="WP_261235273.1">
    <property type="nucleotide sequence ID" value="NZ_JAMXFA010000010.1"/>
</dbReference>
<evidence type="ECO:0000256" key="6">
    <source>
        <dbReference type="ARBA" id="ARBA00023012"/>
    </source>
</evidence>
<evidence type="ECO:0000313" key="10">
    <source>
        <dbReference type="EMBL" id="MCT7977877.1"/>
    </source>
</evidence>
<feature type="domain" description="Response regulatory" evidence="9">
    <location>
        <begin position="587"/>
        <end position="703"/>
    </location>
</feature>
<dbReference type="PROSITE" id="PS50109">
    <property type="entry name" value="HIS_KIN"/>
    <property type="match status" value="1"/>
</dbReference>
<dbReference type="CDD" id="cd16922">
    <property type="entry name" value="HATPase_EvgS-ArcB-TorS-like"/>
    <property type="match status" value="1"/>
</dbReference>
<dbReference type="SMART" id="SM00388">
    <property type="entry name" value="HisKA"/>
    <property type="match status" value="1"/>
</dbReference>
<evidence type="ECO:0000256" key="5">
    <source>
        <dbReference type="ARBA" id="ARBA00022777"/>
    </source>
</evidence>
<dbReference type="Gene3D" id="3.40.50.2300">
    <property type="match status" value="2"/>
</dbReference>
<keyword evidence="5" id="KW-0418">Kinase</keyword>
<feature type="modified residue" description="4-aspartylphosphate" evidence="7">
    <location>
        <position position="508"/>
    </location>
</feature>
<evidence type="ECO:0000256" key="7">
    <source>
        <dbReference type="PROSITE-ProRule" id="PRU00169"/>
    </source>
</evidence>
<dbReference type="InterPro" id="IPR011006">
    <property type="entry name" value="CheY-like_superfamily"/>
</dbReference>
<dbReference type="Pfam" id="PF00512">
    <property type="entry name" value="HisKA"/>
    <property type="match status" value="1"/>
</dbReference>
<dbReference type="PANTHER" id="PTHR43047">
    <property type="entry name" value="TWO-COMPONENT HISTIDINE PROTEIN KINASE"/>
    <property type="match status" value="1"/>
</dbReference>
<dbReference type="SUPFAM" id="SSF52172">
    <property type="entry name" value="CheY-like"/>
    <property type="match status" value="2"/>
</dbReference>
<dbReference type="Pfam" id="PF00072">
    <property type="entry name" value="Response_reg"/>
    <property type="match status" value="2"/>
</dbReference>
<dbReference type="EMBL" id="JAMXFA010000010">
    <property type="protein sequence ID" value="MCT7977877.1"/>
    <property type="molecule type" value="Genomic_DNA"/>
</dbReference>
<evidence type="ECO:0000313" key="11">
    <source>
        <dbReference type="Proteomes" id="UP001525961"/>
    </source>
</evidence>
<dbReference type="InterPro" id="IPR001789">
    <property type="entry name" value="Sig_transdc_resp-reg_receiver"/>
</dbReference>
<gene>
    <name evidence="10" type="ORF">NG792_09180</name>
</gene>
<dbReference type="Gene3D" id="3.30.565.10">
    <property type="entry name" value="Histidine kinase-like ATPase, C-terminal domain"/>
    <property type="match status" value="1"/>
</dbReference>
<dbReference type="PANTHER" id="PTHR43047:SF72">
    <property type="entry name" value="OSMOSENSING HISTIDINE PROTEIN KINASE SLN1"/>
    <property type="match status" value="1"/>
</dbReference>
<dbReference type="InterPro" id="IPR003661">
    <property type="entry name" value="HisK_dim/P_dom"/>
</dbReference>
<feature type="modified residue" description="4-aspartylphosphate" evidence="7">
    <location>
        <position position="636"/>
    </location>
</feature>
<reference evidence="10 11" key="1">
    <citation type="journal article" date="2022" name="Front. Microbiol.">
        <title>High genomic differentiation and limited gene flow indicate recent cryptic speciation within the genus Laspinema (cyanobacteria).</title>
        <authorList>
            <person name="Stanojkovic A."/>
            <person name="Skoupy S."/>
            <person name="Skaloud P."/>
            <person name="Dvorak P."/>
        </authorList>
    </citation>
    <scope>NUCLEOTIDE SEQUENCE [LARGE SCALE GENOMIC DNA]</scope>
    <source>
        <strain evidence="10 11">D3b</strain>
    </source>
</reference>
<protein>
    <recommendedName>
        <fullName evidence="2">histidine kinase</fullName>
        <ecNumber evidence="2">2.7.13.3</ecNumber>
    </recommendedName>
</protein>
<dbReference type="Gene3D" id="1.10.287.130">
    <property type="match status" value="1"/>
</dbReference>
<accession>A0ABT2N5D1</accession>
<dbReference type="SMART" id="SM00448">
    <property type="entry name" value="REC"/>
    <property type="match status" value="2"/>
</dbReference>